<evidence type="ECO:0000259" key="7">
    <source>
        <dbReference type="Pfam" id="PF08543"/>
    </source>
</evidence>
<dbReference type="InterPro" id="IPR029056">
    <property type="entry name" value="Ribokinase-like"/>
</dbReference>
<keyword evidence="3" id="KW-0808">Transferase</keyword>
<dbReference type="SUPFAM" id="SSF53613">
    <property type="entry name" value="Ribokinase-like"/>
    <property type="match status" value="1"/>
</dbReference>
<dbReference type="GO" id="GO:0005829">
    <property type="term" value="C:cytosol"/>
    <property type="evidence" value="ECO:0007669"/>
    <property type="project" value="TreeGrafter"/>
</dbReference>
<dbReference type="InterPro" id="IPR013749">
    <property type="entry name" value="PM/HMP-P_kinase-1"/>
</dbReference>
<name>A0A7S3A857_9RHOD</name>
<evidence type="ECO:0000256" key="2">
    <source>
        <dbReference type="ARBA" id="ARBA00012104"/>
    </source>
</evidence>
<reference evidence="8" key="1">
    <citation type="submission" date="2021-01" db="EMBL/GenBank/DDBJ databases">
        <authorList>
            <person name="Corre E."/>
            <person name="Pelletier E."/>
            <person name="Niang G."/>
            <person name="Scheremetjew M."/>
            <person name="Finn R."/>
            <person name="Kale V."/>
            <person name="Holt S."/>
            <person name="Cochrane G."/>
            <person name="Meng A."/>
            <person name="Brown T."/>
            <person name="Cohen L."/>
        </authorList>
    </citation>
    <scope>NUCLEOTIDE SEQUENCE</scope>
    <source>
        <strain evidence="8">CCMP 769</strain>
    </source>
</reference>
<dbReference type="PANTHER" id="PTHR10534">
    <property type="entry name" value="PYRIDOXAL KINASE"/>
    <property type="match status" value="1"/>
</dbReference>
<proteinExistence type="inferred from homology"/>
<keyword evidence="5" id="KW-0418">Kinase</keyword>
<keyword evidence="4" id="KW-0547">Nucleotide-binding</keyword>
<evidence type="ECO:0000256" key="5">
    <source>
        <dbReference type="ARBA" id="ARBA00022777"/>
    </source>
</evidence>
<organism evidence="8">
    <name type="scientific">Rhodosorus marinus</name>
    <dbReference type="NCBI Taxonomy" id="101924"/>
    <lineage>
        <taxon>Eukaryota</taxon>
        <taxon>Rhodophyta</taxon>
        <taxon>Stylonematophyceae</taxon>
        <taxon>Stylonematales</taxon>
        <taxon>Stylonemataceae</taxon>
        <taxon>Rhodosorus</taxon>
    </lineage>
</organism>
<dbReference type="GO" id="GO:0008478">
    <property type="term" value="F:pyridoxal kinase activity"/>
    <property type="evidence" value="ECO:0007669"/>
    <property type="project" value="UniProtKB-EC"/>
</dbReference>
<dbReference type="PANTHER" id="PTHR10534:SF2">
    <property type="entry name" value="PYRIDOXAL KINASE"/>
    <property type="match status" value="1"/>
</dbReference>
<dbReference type="AlphaFoldDB" id="A0A7S3A857"/>
<evidence type="ECO:0000256" key="3">
    <source>
        <dbReference type="ARBA" id="ARBA00022679"/>
    </source>
</evidence>
<dbReference type="EC" id="2.7.1.35" evidence="2"/>
<dbReference type="Gene3D" id="3.40.1190.20">
    <property type="match status" value="1"/>
</dbReference>
<dbReference type="GO" id="GO:0009443">
    <property type="term" value="P:pyridoxal 5'-phosphate salvage"/>
    <property type="evidence" value="ECO:0007669"/>
    <property type="project" value="InterPro"/>
</dbReference>
<dbReference type="EMBL" id="HBHW01042432">
    <property type="protein sequence ID" value="CAE0064711.1"/>
    <property type="molecule type" value="Transcribed_RNA"/>
</dbReference>
<dbReference type="NCBIfam" id="TIGR00687">
    <property type="entry name" value="pyridox_kin"/>
    <property type="match status" value="1"/>
</dbReference>
<feature type="domain" description="Pyridoxamine kinase/Phosphomethylpyrimidine kinase" evidence="7">
    <location>
        <begin position="84"/>
        <end position="273"/>
    </location>
</feature>
<sequence>MGINGRVLSIQSSVVSGYVGNKSAVFPLQLLGFEVDIINSVQFSNHTGYRQGWTGQKLTGEELLDLIEGMRSNDLLHQISHLLTGYVGTESFLRTLLKVHETLVKVNPGLVFVCDPVLGDDGVYYTERGLASVYREDVFPQADIITPNAFELGVLCGEDESWGSEPRTKEEIFEACLKLHKLGPKTVIVTSSVSRETQFIMAYASRVCKTQDREMFTFEIERIPAHFTGSGDLTAAMLLAHLTGSNPRPLMEACEYAFSTTAAVLASTYEHGKKGMAPMAELELIRSQHLILKPPLTVKAQEWSPHS</sequence>
<keyword evidence="6" id="KW-0067">ATP-binding</keyword>
<dbReference type="Pfam" id="PF08543">
    <property type="entry name" value="Phos_pyr_kin"/>
    <property type="match status" value="1"/>
</dbReference>
<accession>A0A7S3A857</accession>
<evidence type="ECO:0000256" key="1">
    <source>
        <dbReference type="ARBA" id="ARBA00008805"/>
    </source>
</evidence>
<comment type="similarity">
    <text evidence="1">Belongs to the pyridoxine kinase family.</text>
</comment>
<evidence type="ECO:0000256" key="4">
    <source>
        <dbReference type="ARBA" id="ARBA00022741"/>
    </source>
</evidence>
<dbReference type="GO" id="GO:0005524">
    <property type="term" value="F:ATP binding"/>
    <property type="evidence" value="ECO:0007669"/>
    <property type="project" value="UniProtKB-KW"/>
</dbReference>
<evidence type="ECO:0000256" key="6">
    <source>
        <dbReference type="ARBA" id="ARBA00022840"/>
    </source>
</evidence>
<dbReference type="CDD" id="cd01173">
    <property type="entry name" value="pyridoxal_pyridoxamine_kinase"/>
    <property type="match status" value="1"/>
</dbReference>
<evidence type="ECO:0000313" key="8">
    <source>
        <dbReference type="EMBL" id="CAE0064711.1"/>
    </source>
</evidence>
<dbReference type="InterPro" id="IPR004625">
    <property type="entry name" value="PyrdxlKinase"/>
</dbReference>
<protein>
    <recommendedName>
        <fullName evidence="2">pyridoxal kinase</fullName>
        <ecNumber evidence="2">2.7.1.35</ecNumber>
    </recommendedName>
</protein>
<gene>
    <name evidence="8" type="ORF">RMAR00112_LOCUS32783</name>
</gene>